<dbReference type="Proteomes" id="UP000747542">
    <property type="component" value="Unassembled WGS sequence"/>
</dbReference>
<keyword evidence="2" id="KW-1185">Reference proteome</keyword>
<dbReference type="GO" id="GO:0003676">
    <property type="term" value="F:nucleic acid binding"/>
    <property type="evidence" value="ECO:0007669"/>
    <property type="project" value="InterPro"/>
</dbReference>
<proteinExistence type="predicted"/>
<comment type="caution">
    <text evidence="1">The sequence shown here is derived from an EMBL/GenBank/DDBJ whole genome shotgun (WGS) entry which is preliminary data.</text>
</comment>
<protein>
    <submittedName>
        <fullName evidence="1">Transposable element Tc3 transposase-like 4</fullName>
    </submittedName>
</protein>
<dbReference type="EMBL" id="JAHLQT010014894">
    <property type="protein sequence ID" value="KAG7170109.1"/>
    <property type="molecule type" value="Genomic_DNA"/>
</dbReference>
<sequence length="85" mass="9855">MDKHTAWDNSPIHTTGIIRRWFDKQPDIQLLEWLSKGCDLNPIGNVWGAIVRSWETGGDRTPQQLLQYMKDEWQPFSQISATNSV</sequence>
<dbReference type="InterPro" id="IPR036397">
    <property type="entry name" value="RNaseH_sf"/>
</dbReference>
<reference evidence="1" key="1">
    <citation type="journal article" date="2021" name="Sci. Adv.">
        <title>The American lobster genome reveals insights on longevity, neural, and immune adaptations.</title>
        <authorList>
            <person name="Polinski J.M."/>
            <person name="Zimin A.V."/>
            <person name="Clark K.F."/>
            <person name="Kohn A.B."/>
            <person name="Sadowski N."/>
            <person name="Timp W."/>
            <person name="Ptitsyn A."/>
            <person name="Khanna P."/>
            <person name="Romanova D.Y."/>
            <person name="Williams P."/>
            <person name="Greenwood S.J."/>
            <person name="Moroz L.L."/>
            <person name="Walt D.R."/>
            <person name="Bodnar A.G."/>
        </authorList>
    </citation>
    <scope>NUCLEOTIDE SEQUENCE</scope>
    <source>
        <strain evidence="1">GMGI-L3</strain>
    </source>
</reference>
<name>A0A8J5KLM1_HOMAM</name>
<evidence type="ECO:0000313" key="2">
    <source>
        <dbReference type="Proteomes" id="UP000747542"/>
    </source>
</evidence>
<dbReference type="Gene3D" id="3.30.420.10">
    <property type="entry name" value="Ribonuclease H-like superfamily/Ribonuclease H"/>
    <property type="match status" value="1"/>
</dbReference>
<organism evidence="1 2">
    <name type="scientific">Homarus americanus</name>
    <name type="common">American lobster</name>
    <dbReference type="NCBI Taxonomy" id="6706"/>
    <lineage>
        <taxon>Eukaryota</taxon>
        <taxon>Metazoa</taxon>
        <taxon>Ecdysozoa</taxon>
        <taxon>Arthropoda</taxon>
        <taxon>Crustacea</taxon>
        <taxon>Multicrustacea</taxon>
        <taxon>Malacostraca</taxon>
        <taxon>Eumalacostraca</taxon>
        <taxon>Eucarida</taxon>
        <taxon>Decapoda</taxon>
        <taxon>Pleocyemata</taxon>
        <taxon>Astacidea</taxon>
        <taxon>Nephropoidea</taxon>
        <taxon>Nephropidae</taxon>
        <taxon>Homarus</taxon>
    </lineage>
</organism>
<accession>A0A8J5KLM1</accession>
<dbReference type="AlphaFoldDB" id="A0A8J5KLM1"/>
<gene>
    <name evidence="1" type="primary">tc3a-L4</name>
    <name evidence="1" type="ORF">Hamer_G012344</name>
</gene>
<evidence type="ECO:0000313" key="1">
    <source>
        <dbReference type="EMBL" id="KAG7170109.1"/>
    </source>
</evidence>